<dbReference type="AlphaFoldDB" id="A0A507BS15"/>
<reference evidence="2 3" key="1">
    <citation type="journal article" date="2019" name="Sci. Rep.">
        <title>Comparative genomics of chytrid fungi reveal insights into the obligate biotrophic and pathogenic lifestyle of Synchytrium endobioticum.</title>
        <authorList>
            <person name="van de Vossenberg B.T.L.H."/>
            <person name="Warris S."/>
            <person name="Nguyen H.D.T."/>
            <person name="van Gent-Pelzer M.P.E."/>
            <person name="Joly D.L."/>
            <person name="van de Geest H.C."/>
            <person name="Bonants P.J.M."/>
            <person name="Smith D.S."/>
            <person name="Levesque C.A."/>
            <person name="van der Lee T.A.J."/>
        </authorList>
    </citation>
    <scope>NUCLEOTIDE SEQUENCE [LARGE SCALE GENOMIC DNA]</scope>
    <source>
        <strain evidence="2 3">JEL517</strain>
    </source>
</reference>
<dbReference type="GeneID" id="42007353"/>
<dbReference type="Pfam" id="PF04451">
    <property type="entry name" value="Capsid_NCLDV"/>
    <property type="match status" value="1"/>
</dbReference>
<comment type="caution">
    <text evidence="2">The sequence shown here is derived from an EMBL/GenBank/DDBJ whole genome shotgun (WGS) entry which is preliminary data.</text>
</comment>
<proteinExistence type="predicted"/>
<dbReference type="GO" id="GO:0005198">
    <property type="term" value="F:structural molecule activity"/>
    <property type="evidence" value="ECO:0007669"/>
    <property type="project" value="InterPro"/>
</dbReference>
<sequence length="235" mass="26148">MEKVQRLDGGGSECGIIVEFRPASQMLITDDSNAPTGGWSSVNLVDATLYIDYIFLDSEERRLFSRNPHEYLIEQLQFTGAESFNNSAIRQTLNFSHPCKELIWVLQLNSAATANNWIDWSDGSGHGPVDGPNGSAKIQLNTSDRISQRGGQYFNQLQPYWHHTRCPKVGIYVYSFALNPEEHQPSGSINMSRIESTTLVLNVTTGTSPLMVYTYARNYNILRIASGMGGLAYAS</sequence>
<gene>
    <name evidence="2" type="ORF">SmJEL517_g06130</name>
</gene>
<organism evidence="2 3">
    <name type="scientific">Synchytrium microbalum</name>
    <dbReference type="NCBI Taxonomy" id="1806994"/>
    <lineage>
        <taxon>Eukaryota</taxon>
        <taxon>Fungi</taxon>
        <taxon>Fungi incertae sedis</taxon>
        <taxon>Chytridiomycota</taxon>
        <taxon>Chytridiomycota incertae sedis</taxon>
        <taxon>Chytridiomycetes</taxon>
        <taxon>Synchytriales</taxon>
        <taxon>Synchytriaceae</taxon>
        <taxon>Synchytrium</taxon>
    </lineage>
</organism>
<evidence type="ECO:0000313" key="3">
    <source>
        <dbReference type="Proteomes" id="UP000319731"/>
    </source>
</evidence>
<dbReference type="InterPro" id="IPR007542">
    <property type="entry name" value="MCP_C"/>
</dbReference>
<dbReference type="SUPFAM" id="SSF49749">
    <property type="entry name" value="Group II dsDNA viruses VP"/>
    <property type="match status" value="2"/>
</dbReference>
<dbReference type="RefSeq" id="XP_031021972.1">
    <property type="nucleotide sequence ID" value="XM_031172056.1"/>
</dbReference>
<dbReference type="Gene3D" id="2.70.9.10">
    <property type="entry name" value="Adenovirus Type 2 Hexon, domain 4"/>
    <property type="match status" value="1"/>
</dbReference>
<accession>A0A507BS15</accession>
<evidence type="ECO:0000313" key="2">
    <source>
        <dbReference type="EMBL" id="TPX30278.1"/>
    </source>
</evidence>
<dbReference type="Proteomes" id="UP000319731">
    <property type="component" value="Unassembled WGS sequence"/>
</dbReference>
<dbReference type="Gene3D" id="2.70.9.20">
    <property type="entry name" value="Major capsid protein Vp54"/>
    <property type="match status" value="1"/>
</dbReference>
<dbReference type="OrthoDB" id="2123341at2759"/>
<keyword evidence="3" id="KW-1185">Reference proteome</keyword>
<protein>
    <recommendedName>
        <fullName evidence="1">Major capsid protein C-terminal domain-containing protein</fullName>
    </recommendedName>
</protein>
<evidence type="ECO:0000259" key="1">
    <source>
        <dbReference type="Pfam" id="PF04451"/>
    </source>
</evidence>
<dbReference type="InterPro" id="IPR038519">
    <property type="entry name" value="MCP_C_sf"/>
</dbReference>
<dbReference type="InterPro" id="IPR016112">
    <property type="entry name" value="VP_dsDNA_II"/>
</dbReference>
<dbReference type="EMBL" id="QEAO01000079">
    <property type="protein sequence ID" value="TPX30278.1"/>
    <property type="molecule type" value="Genomic_DNA"/>
</dbReference>
<feature type="domain" description="Major capsid protein C-terminal" evidence="1">
    <location>
        <begin position="60"/>
        <end position="230"/>
    </location>
</feature>
<name>A0A507BS15_9FUNG</name>